<sequence>MPRLEDHEDRPSYVVVHRPFHFQSMWAFHGKAHPAMRTQRSRTSISEALLGKNSLSQELQTGYRACGERIWKLSGFLDSISRGEGTSSVPDLYQWRNAWAQRNYQVLRNVSSTELFRAGALEELRRVFLRRSPMGISYRHGTGSTEQHQSPHYLSSPRVRFICGHASGDFRRRAQRLQGGRRWSRDESGGMFRWLTATFGPSLVVWRVCWQRADG</sequence>
<evidence type="ECO:0000313" key="2">
    <source>
        <dbReference type="Proteomes" id="UP000027238"/>
    </source>
</evidence>
<organism evidence="1 2">
    <name type="scientific">Colletotrichum sublineola</name>
    <name type="common">Sorghum anthracnose fungus</name>
    <dbReference type="NCBI Taxonomy" id="1173701"/>
    <lineage>
        <taxon>Eukaryota</taxon>
        <taxon>Fungi</taxon>
        <taxon>Dikarya</taxon>
        <taxon>Ascomycota</taxon>
        <taxon>Pezizomycotina</taxon>
        <taxon>Sordariomycetes</taxon>
        <taxon>Hypocreomycetidae</taxon>
        <taxon>Glomerellales</taxon>
        <taxon>Glomerellaceae</taxon>
        <taxon>Colletotrichum</taxon>
        <taxon>Colletotrichum graminicola species complex</taxon>
    </lineage>
</organism>
<keyword evidence="2" id="KW-1185">Reference proteome</keyword>
<dbReference type="HOGENOM" id="CLU_1283185_0_0_1"/>
<comment type="caution">
    <text evidence="1">The sequence shown here is derived from an EMBL/GenBank/DDBJ whole genome shotgun (WGS) entry which is preliminary data.</text>
</comment>
<protein>
    <submittedName>
        <fullName evidence="1">Uncharacterized protein</fullName>
    </submittedName>
</protein>
<accession>A0A066X7I2</accession>
<evidence type="ECO:0000313" key="1">
    <source>
        <dbReference type="EMBL" id="KDN64917.1"/>
    </source>
</evidence>
<dbReference type="EMBL" id="JMSE01001085">
    <property type="protein sequence ID" value="KDN64917.1"/>
    <property type="molecule type" value="Genomic_DNA"/>
</dbReference>
<reference evidence="2" key="1">
    <citation type="journal article" date="2014" name="Genome Announc.">
        <title>Draft genome sequence of Colletotrichum sublineola, a destructive pathogen of cultivated sorghum.</title>
        <authorList>
            <person name="Baroncelli R."/>
            <person name="Sanz-Martin J.M."/>
            <person name="Rech G.E."/>
            <person name="Sukno S.A."/>
            <person name="Thon M.R."/>
        </authorList>
    </citation>
    <scope>NUCLEOTIDE SEQUENCE [LARGE SCALE GENOMIC DNA]</scope>
    <source>
        <strain evidence="2">TX430BB</strain>
    </source>
</reference>
<proteinExistence type="predicted"/>
<name>A0A066X7I2_COLSU</name>
<gene>
    <name evidence="1" type="ORF">CSUB01_05740</name>
</gene>
<dbReference type="AlphaFoldDB" id="A0A066X7I2"/>
<dbReference type="Proteomes" id="UP000027238">
    <property type="component" value="Unassembled WGS sequence"/>
</dbReference>